<gene>
    <name evidence="5" type="primary">yghZ</name>
    <name evidence="5" type="ORF">NCTC7908_00926</name>
</gene>
<keyword evidence="2" id="KW-0521">NADP</keyword>
<evidence type="ECO:0000256" key="3">
    <source>
        <dbReference type="ARBA" id="ARBA00023002"/>
    </source>
</evidence>
<accession>A0ABD7MSD0</accession>
<dbReference type="AlphaFoldDB" id="A0ABD7MSD0"/>
<feature type="domain" description="NADP-dependent oxidoreductase" evidence="4">
    <location>
        <begin position="82"/>
        <end position="393"/>
    </location>
</feature>
<evidence type="ECO:0000256" key="2">
    <source>
        <dbReference type="ARBA" id="ARBA00022857"/>
    </source>
</evidence>
<evidence type="ECO:0000256" key="1">
    <source>
        <dbReference type="ARBA" id="ARBA00006515"/>
    </source>
</evidence>
<dbReference type="GO" id="GO:0016491">
    <property type="term" value="F:oxidoreductase activity"/>
    <property type="evidence" value="ECO:0007669"/>
    <property type="project" value="UniProtKB-KW"/>
</dbReference>
<dbReference type="NCBIfam" id="NF007388">
    <property type="entry name" value="PRK09912.1"/>
    <property type="match status" value="1"/>
</dbReference>
<reference evidence="5 6" key="1">
    <citation type="submission" date="2018-06" db="EMBL/GenBank/DDBJ databases">
        <authorList>
            <consortium name="Pathogen Informatics"/>
            <person name="Doyle S."/>
        </authorList>
    </citation>
    <scope>NUCLEOTIDE SEQUENCE [LARGE SCALE GENOMIC DNA]</scope>
    <source>
        <strain evidence="5 6">NCTC7908</strain>
    </source>
</reference>
<dbReference type="PANTHER" id="PTHR43150:SF4">
    <property type="entry name" value="L-GLYCERALDEHYDE 3-PHOSPHATE REDUCTASE"/>
    <property type="match status" value="1"/>
</dbReference>
<dbReference type="InterPro" id="IPR023210">
    <property type="entry name" value="NADP_OxRdtase_dom"/>
</dbReference>
<sequence length="417" mass="45571">MRRATIASKNPLAIVARLIVLGHWIKIQRCCICPRQRAVSERTLVGMTYSRETEPVYVPAADRYKDMEYRIVGQSGLRLPAISLGFWHNFGDDKPLATQRAIVHRAFDRGITHFDLANNYGPPAGSAEKNFGRIFSEDLKAYRDEIVISSKAGWNMGAGPYSFGGSRKYLMDSLDASLSRLGLDHVDIFYHHRPDPDTPLEETVYALRDIVASGKARYVGISSYGAELTSEAATMMAEEGCPLLIHQPSYSILNRWVEEPGEDGDSLLESAADSGLGVIAFSPLAQGLLTDRYLDGIPENSRAAAGKSLGTDMLSPSNLEMVAKLNEIAKRRGQTLAQMAIAWVLREQGDYGVETVTSALIGASSVEQLDQNIDALNNLSFTTEELNEIDTIANDGGINIWAGATKSKTHGSDSEPQ</sequence>
<comment type="similarity">
    <text evidence="1">Belongs to the shaker potassium channel beta subunit family.</text>
</comment>
<protein>
    <submittedName>
        <fullName evidence="5">Aldo-keto reductase</fullName>
    </submittedName>
</protein>
<keyword evidence="3" id="KW-0560">Oxidoreductase</keyword>
<dbReference type="Gene3D" id="3.20.20.100">
    <property type="entry name" value="NADP-dependent oxidoreductase domain"/>
    <property type="match status" value="1"/>
</dbReference>
<evidence type="ECO:0000313" key="5">
    <source>
        <dbReference type="EMBL" id="SQG50880.1"/>
    </source>
</evidence>
<organism evidence="5 6">
    <name type="scientific">Corynebacterium ulcerans</name>
    <dbReference type="NCBI Taxonomy" id="65058"/>
    <lineage>
        <taxon>Bacteria</taxon>
        <taxon>Bacillati</taxon>
        <taxon>Actinomycetota</taxon>
        <taxon>Actinomycetes</taxon>
        <taxon>Mycobacteriales</taxon>
        <taxon>Corynebacteriaceae</taxon>
        <taxon>Corynebacterium</taxon>
    </lineage>
</organism>
<dbReference type="InterPro" id="IPR036812">
    <property type="entry name" value="NAD(P)_OxRdtase_dom_sf"/>
</dbReference>
<dbReference type="EMBL" id="LS483400">
    <property type="protein sequence ID" value="SQG50880.1"/>
    <property type="molecule type" value="Genomic_DNA"/>
</dbReference>
<dbReference type="InterPro" id="IPR005399">
    <property type="entry name" value="K_chnl_volt-dep_bsu_KCNAB-rel"/>
</dbReference>
<dbReference type="Proteomes" id="UP000248741">
    <property type="component" value="Chromosome 1"/>
</dbReference>
<dbReference type="SUPFAM" id="SSF51430">
    <property type="entry name" value="NAD(P)-linked oxidoreductase"/>
    <property type="match status" value="1"/>
</dbReference>
<name>A0ABD7MSD0_CORUL</name>
<evidence type="ECO:0000313" key="6">
    <source>
        <dbReference type="Proteomes" id="UP000248741"/>
    </source>
</evidence>
<evidence type="ECO:0000259" key="4">
    <source>
        <dbReference type="Pfam" id="PF00248"/>
    </source>
</evidence>
<dbReference type="PANTHER" id="PTHR43150">
    <property type="entry name" value="HYPERKINETIC, ISOFORM M"/>
    <property type="match status" value="1"/>
</dbReference>
<proteinExistence type="inferred from homology"/>
<dbReference type="Pfam" id="PF00248">
    <property type="entry name" value="Aldo_ket_red"/>
    <property type="match status" value="1"/>
</dbReference>